<evidence type="ECO:0000256" key="6">
    <source>
        <dbReference type="ARBA" id="ARBA00022692"/>
    </source>
</evidence>
<keyword evidence="11 13" id="KW-0472">Membrane</keyword>
<dbReference type="GO" id="GO:0045259">
    <property type="term" value="C:proton-transporting ATP synthase complex"/>
    <property type="evidence" value="ECO:0007669"/>
    <property type="project" value="UniProtKB-KW"/>
</dbReference>
<name>A0A343A4Q1_9CUCU</name>
<feature type="transmembrane region" description="Helical" evidence="13">
    <location>
        <begin position="12"/>
        <end position="30"/>
    </location>
</feature>
<keyword evidence="7 12" id="KW-0375">Hydrogen ion transport</keyword>
<organism evidence="14">
    <name type="scientific">Euplatypus sp. BMNH 1040069</name>
    <dbReference type="NCBI Taxonomy" id="1903781"/>
    <lineage>
        <taxon>Eukaryota</taxon>
        <taxon>Metazoa</taxon>
        <taxon>Ecdysozoa</taxon>
        <taxon>Arthropoda</taxon>
        <taxon>Hexapoda</taxon>
        <taxon>Insecta</taxon>
        <taxon>Pterygota</taxon>
        <taxon>Neoptera</taxon>
        <taxon>Endopterygota</taxon>
        <taxon>Coleoptera</taxon>
        <taxon>Polyphaga</taxon>
        <taxon>Cucujiformia</taxon>
        <taxon>Curculionidae</taxon>
        <taxon>Platypodinae</taxon>
        <taxon>Euplatypus</taxon>
    </lineage>
</organism>
<keyword evidence="8 13" id="KW-1133">Transmembrane helix</keyword>
<evidence type="ECO:0000256" key="1">
    <source>
        <dbReference type="ARBA" id="ARBA00004304"/>
    </source>
</evidence>
<comment type="subunit">
    <text evidence="3">F-type ATPases have 2 components, CF(1) - the catalytic core - and CF(0) - the membrane proton channel.</text>
</comment>
<evidence type="ECO:0000256" key="11">
    <source>
        <dbReference type="ARBA" id="ARBA00023136"/>
    </source>
</evidence>
<dbReference type="GO" id="GO:0015078">
    <property type="term" value="F:proton transmembrane transporter activity"/>
    <property type="evidence" value="ECO:0007669"/>
    <property type="project" value="InterPro"/>
</dbReference>
<protein>
    <recommendedName>
        <fullName evidence="12">ATP synthase complex subunit 8</fullName>
    </recommendedName>
</protein>
<dbReference type="GO" id="GO:0015986">
    <property type="term" value="P:proton motive force-driven ATP synthesis"/>
    <property type="evidence" value="ECO:0007669"/>
    <property type="project" value="InterPro"/>
</dbReference>
<dbReference type="Pfam" id="PF00895">
    <property type="entry name" value="ATP-synt_8"/>
    <property type="match status" value="1"/>
</dbReference>
<dbReference type="InterPro" id="IPR001421">
    <property type="entry name" value="ATP8_metazoa"/>
</dbReference>
<dbReference type="GO" id="GO:0031966">
    <property type="term" value="C:mitochondrial membrane"/>
    <property type="evidence" value="ECO:0007669"/>
    <property type="project" value="UniProtKB-SubCell"/>
</dbReference>
<evidence type="ECO:0000256" key="8">
    <source>
        <dbReference type="ARBA" id="ARBA00022989"/>
    </source>
</evidence>
<keyword evidence="10 12" id="KW-0496">Mitochondrion</keyword>
<proteinExistence type="inferred from homology"/>
<keyword evidence="6 12" id="KW-0812">Transmembrane</keyword>
<evidence type="ECO:0000256" key="12">
    <source>
        <dbReference type="RuleBase" id="RU003661"/>
    </source>
</evidence>
<dbReference type="EMBL" id="KX035180">
    <property type="protein sequence ID" value="AOY39529.1"/>
    <property type="molecule type" value="Genomic_DNA"/>
</dbReference>
<keyword evidence="9 12" id="KW-0406">Ion transport</keyword>
<evidence type="ECO:0000256" key="13">
    <source>
        <dbReference type="SAM" id="Phobius"/>
    </source>
</evidence>
<accession>A0A343A4Q1</accession>
<comment type="similarity">
    <text evidence="2 12">Belongs to the ATPase protein 8 family.</text>
</comment>
<evidence type="ECO:0000313" key="14">
    <source>
        <dbReference type="EMBL" id="AOY39529.1"/>
    </source>
</evidence>
<keyword evidence="4 12" id="KW-0813">Transport</keyword>
<geneLocation type="mitochondrion" evidence="14"/>
<evidence type="ECO:0000256" key="10">
    <source>
        <dbReference type="ARBA" id="ARBA00023128"/>
    </source>
</evidence>
<evidence type="ECO:0000256" key="4">
    <source>
        <dbReference type="ARBA" id="ARBA00022448"/>
    </source>
</evidence>
<evidence type="ECO:0000256" key="7">
    <source>
        <dbReference type="ARBA" id="ARBA00022781"/>
    </source>
</evidence>
<evidence type="ECO:0000256" key="5">
    <source>
        <dbReference type="ARBA" id="ARBA00022547"/>
    </source>
</evidence>
<dbReference type="AlphaFoldDB" id="A0A343A4Q1"/>
<evidence type="ECO:0000256" key="9">
    <source>
        <dbReference type="ARBA" id="ARBA00023065"/>
    </source>
</evidence>
<keyword evidence="5 12" id="KW-0138">CF(0)</keyword>
<sequence>MPQMAPYNWSLYLTLIIMFFMLTVLTNYFSNLSNTKSSTSQSLKPKSLNWKW</sequence>
<evidence type="ECO:0000256" key="3">
    <source>
        <dbReference type="ARBA" id="ARBA00011291"/>
    </source>
</evidence>
<reference evidence="14" key="1">
    <citation type="submission" date="2016-04" db="EMBL/GenBank/DDBJ databases">
        <title>Mitochondria of Scolytid beetles.</title>
        <authorList>
            <person name="Miller K."/>
            <person name="Linard B."/>
            <person name="Vogler A.P."/>
        </authorList>
    </citation>
    <scope>NUCLEOTIDE SEQUENCE</scope>
</reference>
<evidence type="ECO:0000256" key="2">
    <source>
        <dbReference type="ARBA" id="ARBA00008892"/>
    </source>
</evidence>
<comment type="subcellular location">
    <subcellularLocation>
        <location evidence="1 12">Mitochondrion membrane</location>
        <topology evidence="1 12">Single-pass membrane protein</topology>
    </subcellularLocation>
</comment>
<gene>
    <name evidence="14" type="primary">atp8</name>
</gene>